<feature type="region of interest" description="Disordered" evidence="1">
    <location>
        <begin position="218"/>
        <end position="242"/>
    </location>
</feature>
<protein>
    <submittedName>
        <fullName evidence="2">Uncharacterized protein</fullName>
    </submittedName>
</protein>
<proteinExistence type="predicted"/>
<dbReference type="EMBL" id="MUJZ01002431">
    <property type="protein sequence ID" value="OTF83727.1"/>
    <property type="molecule type" value="Genomic_DNA"/>
</dbReference>
<feature type="compositionally biased region" description="Low complexity" evidence="1">
    <location>
        <begin position="218"/>
        <end position="235"/>
    </location>
</feature>
<evidence type="ECO:0000313" key="3">
    <source>
        <dbReference type="Proteomes" id="UP000194236"/>
    </source>
</evidence>
<reference evidence="2 3" key="1">
    <citation type="submission" date="2017-03" db="EMBL/GenBank/DDBJ databases">
        <title>Genome Survey of Euroglyphus maynei.</title>
        <authorList>
            <person name="Arlian L.G."/>
            <person name="Morgan M.S."/>
            <person name="Rider S.D."/>
        </authorList>
    </citation>
    <scope>NUCLEOTIDE SEQUENCE [LARGE SCALE GENOMIC DNA]</scope>
    <source>
        <strain evidence="2">Arlian Lab</strain>
        <tissue evidence="2">Whole body</tissue>
    </source>
</reference>
<sequence length="242" mass="28019">MEKNRITEQQPIRSESIIQLLSHQQRQQPLFNSVSVIQQAPPSRPPSSTLIVPATNENNSLMDAESEEDENENDDDEDDVNEEQENFEPISYVSNNTFSEQQPSTSKSENINEEHNNKMLVPYNSLINVDEEDIESIEQKTHDGFNYSHVQSAINAHTRYNYSNFYDENYYKYYYLPPNTNNFCDENSSHSNNLQEKSSSNINDDDLINNMLSEYSVQNNYNNNHSHNSRSNQASVELCKVE</sequence>
<feature type="compositionally biased region" description="Polar residues" evidence="1">
    <location>
        <begin position="32"/>
        <end position="61"/>
    </location>
</feature>
<feature type="region of interest" description="Disordered" evidence="1">
    <location>
        <begin position="187"/>
        <end position="206"/>
    </location>
</feature>
<organism evidence="2 3">
    <name type="scientific">Euroglyphus maynei</name>
    <name type="common">Mayne's house dust mite</name>
    <dbReference type="NCBI Taxonomy" id="6958"/>
    <lineage>
        <taxon>Eukaryota</taxon>
        <taxon>Metazoa</taxon>
        <taxon>Ecdysozoa</taxon>
        <taxon>Arthropoda</taxon>
        <taxon>Chelicerata</taxon>
        <taxon>Arachnida</taxon>
        <taxon>Acari</taxon>
        <taxon>Acariformes</taxon>
        <taxon>Sarcoptiformes</taxon>
        <taxon>Astigmata</taxon>
        <taxon>Psoroptidia</taxon>
        <taxon>Analgoidea</taxon>
        <taxon>Pyroglyphidae</taxon>
        <taxon>Pyroglyphinae</taxon>
        <taxon>Euroglyphus</taxon>
    </lineage>
</organism>
<feature type="region of interest" description="Disordered" evidence="1">
    <location>
        <begin position="32"/>
        <end position="112"/>
    </location>
</feature>
<name>A0A1Y3BUI7_EURMA</name>
<feature type="compositionally biased region" description="Polar residues" evidence="1">
    <location>
        <begin position="92"/>
        <end position="109"/>
    </location>
</feature>
<evidence type="ECO:0000256" key="1">
    <source>
        <dbReference type="SAM" id="MobiDB-lite"/>
    </source>
</evidence>
<keyword evidence="3" id="KW-1185">Reference proteome</keyword>
<feature type="non-terminal residue" evidence="2">
    <location>
        <position position="242"/>
    </location>
</feature>
<feature type="compositionally biased region" description="Polar residues" evidence="1">
    <location>
        <begin position="187"/>
        <end position="197"/>
    </location>
</feature>
<accession>A0A1Y3BUI7</accession>
<evidence type="ECO:0000313" key="2">
    <source>
        <dbReference type="EMBL" id="OTF83727.1"/>
    </source>
</evidence>
<dbReference type="AlphaFoldDB" id="A0A1Y3BUI7"/>
<gene>
    <name evidence="2" type="ORF">BLA29_009692</name>
</gene>
<dbReference type="Proteomes" id="UP000194236">
    <property type="component" value="Unassembled WGS sequence"/>
</dbReference>
<feature type="compositionally biased region" description="Acidic residues" evidence="1">
    <location>
        <begin position="64"/>
        <end position="86"/>
    </location>
</feature>
<comment type="caution">
    <text evidence="2">The sequence shown here is derived from an EMBL/GenBank/DDBJ whole genome shotgun (WGS) entry which is preliminary data.</text>
</comment>
<dbReference type="OrthoDB" id="6159439at2759"/>